<dbReference type="EMBL" id="OW152828">
    <property type="protein sequence ID" value="CAH2046129.1"/>
    <property type="molecule type" value="Genomic_DNA"/>
</dbReference>
<gene>
    <name evidence="1" type="ORF">IPOD504_LOCUS5379</name>
</gene>
<organism evidence="1 2">
    <name type="scientific">Iphiclides podalirius</name>
    <name type="common">scarce swallowtail</name>
    <dbReference type="NCBI Taxonomy" id="110791"/>
    <lineage>
        <taxon>Eukaryota</taxon>
        <taxon>Metazoa</taxon>
        <taxon>Ecdysozoa</taxon>
        <taxon>Arthropoda</taxon>
        <taxon>Hexapoda</taxon>
        <taxon>Insecta</taxon>
        <taxon>Pterygota</taxon>
        <taxon>Neoptera</taxon>
        <taxon>Endopterygota</taxon>
        <taxon>Lepidoptera</taxon>
        <taxon>Glossata</taxon>
        <taxon>Ditrysia</taxon>
        <taxon>Papilionoidea</taxon>
        <taxon>Papilionidae</taxon>
        <taxon>Papilioninae</taxon>
        <taxon>Iphiclides</taxon>
    </lineage>
</organism>
<accession>A0ABN8I454</accession>
<proteinExistence type="predicted"/>
<sequence>MNGVLQRKCRMPKPGHASAERRSFVWCLLHCREAAVRALCECSPHTMRVLHSIREPPTVCSLDHLYCLIKHRGQLPFNSSLI</sequence>
<reference evidence="1" key="1">
    <citation type="submission" date="2022-03" db="EMBL/GenBank/DDBJ databases">
        <authorList>
            <person name="Martin H S."/>
        </authorList>
    </citation>
    <scope>NUCLEOTIDE SEQUENCE</scope>
</reference>
<name>A0ABN8I454_9NEOP</name>
<feature type="non-terminal residue" evidence="1">
    <location>
        <position position="82"/>
    </location>
</feature>
<evidence type="ECO:0000313" key="2">
    <source>
        <dbReference type="Proteomes" id="UP000837857"/>
    </source>
</evidence>
<protein>
    <submittedName>
        <fullName evidence="1">Uncharacterized protein</fullName>
    </submittedName>
</protein>
<keyword evidence="2" id="KW-1185">Reference proteome</keyword>
<evidence type="ECO:0000313" key="1">
    <source>
        <dbReference type="EMBL" id="CAH2046129.1"/>
    </source>
</evidence>
<dbReference type="Proteomes" id="UP000837857">
    <property type="component" value="Chromosome 16"/>
</dbReference>